<proteinExistence type="predicted"/>
<dbReference type="Pfam" id="PF01547">
    <property type="entry name" value="SBP_bac_1"/>
    <property type="match status" value="1"/>
</dbReference>
<reference evidence="3" key="1">
    <citation type="journal article" date="2019" name="Int. J. Syst. Evol. Microbiol.">
        <title>The Global Catalogue of Microorganisms (GCM) 10K type strain sequencing project: providing services to taxonomists for standard genome sequencing and annotation.</title>
        <authorList>
            <consortium name="The Broad Institute Genomics Platform"/>
            <consortium name="The Broad Institute Genome Sequencing Center for Infectious Disease"/>
            <person name="Wu L."/>
            <person name="Ma J."/>
        </authorList>
    </citation>
    <scope>NUCLEOTIDE SEQUENCE [LARGE SCALE GENOMIC DNA]</scope>
    <source>
        <strain evidence="3">JCM 30071</strain>
    </source>
</reference>
<dbReference type="PANTHER" id="PTHR43649:SF12">
    <property type="entry name" value="DIACETYLCHITOBIOSE BINDING PROTEIN DASA"/>
    <property type="match status" value="1"/>
</dbReference>
<dbReference type="InterPro" id="IPR050490">
    <property type="entry name" value="Bact_solute-bd_prot1"/>
</dbReference>
<dbReference type="InterPro" id="IPR006059">
    <property type="entry name" value="SBP"/>
</dbReference>
<dbReference type="SUPFAM" id="SSF53850">
    <property type="entry name" value="Periplasmic binding protein-like II"/>
    <property type="match status" value="1"/>
</dbReference>
<name>A0ABQ2DI95_9BACI</name>
<evidence type="ECO:0000256" key="1">
    <source>
        <dbReference type="SAM" id="SignalP"/>
    </source>
</evidence>
<feature type="chain" id="PRO_5046809056" evidence="1">
    <location>
        <begin position="26"/>
        <end position="423"/>
    </location>
</feature>
<feature type="signal peptide" evidence="1">
    <location>
        <begin position="1"/>
        <end position="25"/>
    </location>
</feature>
<comment type="caution">
    <text evidence="2">The sequence shown here is derived from an EMBL/GenBank/DDBJ whole genome shotgun (WGS) entry which is preliminary data.</text>
</comment>
<sequence length="423" mass="46896">MKKLLSLTVGLFFMFIAACSGGEEASGNGGIELTLWNDWTEDRPENTVYKDIIKQFNEEHEDITIKMESIPHDQYETKLRTQAAGKQLPDMMRVWPGARTAPLAEGGVLLPLNSIVDNWKDIIPDEILQDYAINGNYYAIPSNISETSLIFYHKDKLKEAGYEQFPSTYEELKKLIGMLNDNKETPISLGNKSVWPLQSIYISTIADRYTGSDFLGNVLSKEETFENDQFINALTVIKELTEIQAFNEDMNTIDEAQARSEFINGTTAMHLAGSWAIGPILEGVDDPDSIGVAAFPSFAGGEGDPSKIAGVAGGGIALNSELNDEEKEAAFTFLKYYYAEDLYQQLAQANIIVPADIPMDDDVPRLFQKANRFAQNGLAPVYDATLTPDLTDMINNGLQSITLDEKTPEALAKEMQALLEEEN</sequence>
<keyword evidence="3" id="KW-1185">Reference proteome</keyword>
<gene>
    <name evidence="2" type="ORF">GCM10007111_20760</name>
</gene>
<dbReference type="Proteomes" id="UP000634435">
    <property type="component" value="Unassembled WGS sequence"/>
</dbReference>
<protein>
    <submittedName>
        <fullName evidence="2">Sugar ABC transporter substrate-binding protein</fullName>
    </submittedName>
</protein>
<dbReference type="PANTHER" id="PTHR43649">
    <property type="entry name" value="ARABINOSE-BINDING PROTEIN-RELATED"/>
    <property type="match status" value="1"/>
</dbReference>
<evidence type="ECO:0000313" key="3">
    <source>
        <dbReference type="Proteomes" id="UP000634435"/>
    </source>
</evidence>
<dbReference type="PROSITE" id="PS51257">
    <property type="entry name" value="PROKAR_LIPOPROTEIN"/>
    <property type="match status" value="1"/>
</dbReference>
<dbReference type="EMBL" id="BMPN01000003">
    <property type="protein sequence ID" value="GGJ58601.1"/>
    <property type="molecule type" value="Genomic_DNA"/>
</dbReference>
<keyword evidence="1" id="KW-0732">Signal</keyword>
<evidence type="ECO:0000313" key="2">
    <source>
        <dbReference type="EMBL" id="GGJ58601.1"/>
    </source>
</evidence>
<organism evidence="2 3">
    <name type="scientific">Virgibacillus kapii</name>
    <dbReference type="NCBI Taxonomy" id="1638645"/>
    <lineage>
        <taxon>Bacteria</taxon>
        <taxon>Bacillati</taxon>
        <taxon>Bacillota</taxon>
        <taxon>Bacilli</taxon>
        <taxon>Bacillales</taxon>
        <taxon>Bacillaceae</taxon>
        <taxon>Virgibacillus</taxon>
    </lineage>
</organism>
<dbReference type="Gene3D" id="3.40.190.10">
    <property type="entry name" value="Periplasmic binding protein-like II"/>
    <property type="match status" value="2"/>
</dbReference>
<accession>A0ABQ2DI95</accession>
<dbReference type="RefSeq" id="WP_234448032.1">
    <property type="nucleotide sequence ID" value="NZ_BMPN01000003.1"/>
</dbReference>